<evidence type="ECO:0000313" key="3">
    <source>
        <dbReference type="EMBL" id="KUO40400.1"/>
    </source>
</evidence>
<dbReference type="EMBL" id="LQMQ01000042">
    <property type="protein sequence ID" value="KUO40400.1"/>
    <property type="molecule type" value="Genomic_DNA"/>
</dbReference>
<dbReference type="InterPro" id="IPR036390">
    <property type="entry name" value="WH_DNA-bd_sf"/>
</dbReference>
<feature type="transmembrane region" description="Helical" evidence="1">
    <location>
        <begin position="137"/>
        <end position="159"/>
    </location>
</feature>
<dbReference type="InterPro" id="IPR008969">
    <property type="entry name" value="CarboxyPept-like_regulatory"/>
</dbReference>
<evidence type="ECO:0000256" key="1">
    <source>
        <dbReference type="SAM" id="Phobius"/>
    </source>
</evidence>
<evidence type="ECO:0000313" key="4">
    <source>
        <dbReference type="Proteomes" id="UP000074294"/>
    </source>
</evidence>
<sequence length="246" mass="27877">MSRRSYFFALAAVLLFSLCLQAAAQENFARVRGTVYYWYNLEPLKNSIVTVNSTPEQTYVARDGEYSFSLPPGTYTITARYYRDNVLLYFAEENLVIPEIGGDYVVDLIAFPLFEDTEMPEENALIPPLETYESENVWLVSAAVASLILVLALAVVYYLRSRRKRMPEPAPARPAQEPVKYVGLPEDLQDIIDRVRGAGGRITQLELRKSLPYSEAKVSLMLADLESRGLIRRIKKGRGNIIILKE</sequence>
<proteinExistence type="predicted"/>
<evidence type="ECO:0000259" key="2">
    <source>
        <dbReference type="Pfam" id="PF24034"/>
    </source>
</evidence>
<dbReference type="InterPro" id="IPR055767">
    <property type="entry name" value="DUF7343"/>
</dbReference>
<organism evidence="3 4">
    <name type="scientific">Hadarchaeum yellowstonense</name>
    <dbReference type="NCBI Taxonomy" id="1776334"/>
    <lineage>
        <taxon>Archaea</taxon>
        <taxon>Methanobacteriati</taxon>
        <taxon>Candidatus Hadarchaeota</taxon>
        <taxon>Candidatus Hadarchaeia</taxon>
        <taxon>Candidatus Hadarchaeales</taxon>
        <taxon>Candidatus Hadarchaeaceae</taxon>
        <taxon>Candidatus Hadarchaeum</taxon>
    </lineage>
</organism>
<comment type="caution">
    <text evidence="3">The sequence shown here is derived from an EMBL/GenBank/DDBJ whole genome shotgun (WGS) entry which is preliminary data.</text>
</comment>
<dbReference type="AlphaFoldDB" id="A0A147JVD2"/>
<dbReference type="Proteomes" id="UP000074294">
    <property type="component" value="Unassembled WGS sequence"/>
</dbReference>
<dbReference type="Gene3D" id="2.60.40.1120">
    <property type="entry name" value="Carboxypeptidase-like, regulatory domain"/>
    <property type="match status" value="1"/>
</dbReference>
<keyword evidence="1" id="KW-0472">Membrane</keyword>
<dbReference type="Pfam" id="PF24034">
    <property type="entry name" value="DUF7343"/>
    <property type="match status" value="1"/>
</dbReference>
<dbReference type="SUPFAM" id="SSF49464">
    <property type="entry name" value="Carboxypeptidase regulatory domain-like"/>
    <property type="match status" value="1"/>
</dbReference>
<protein>
    <recommendedName>
        <fullName evidence="2">DUF7343 domain-containing protein</fullName>
    </recommendedName>
</protein>
<reference evidence="3 4" key="1">
    <citation type="journal article" date="2016" name="Nat. Microbiol.">
        <title>Genomic inference of the metabolism of cosmopolitan subsurface Archaea, Hadesarchaea.</title>
        <authorList>
            <person name="Baker B.J."/>
            <person name="Saw J.H."/>
            <person name="Lind A.E."/>
            <person name="Lazar C.S."/>
            <person name="Hinrichs K.-U."/>
            <person name="Teske A.P."/>
            <person name="Ettema T.J."/>
        </authorList>
    </citation>
    <scope>NUCLEOTIDE SEQUENCE [LARGE SCALE GENOMIC DNA]</scope>
</reference>
<dbReference type="Gene3D" id="1.10.10.10">
    <property type="entry name" value="Winged helix-like DNA-binding domain superfamily/Winged helix DNA-binding domain"/>
    <property type="match status" value="1"/>
</dbReference>
<name>A0A147JVD2_HADYE</name>
<dbReference type="InterPro" id="IPR036388">
    <property type="entry name" value="WH-like_DNA-bd_sf"/>
</dbReference>
<gene>
    <name evidence="3" type="ORF">APZ16_06020</name>
</gene>
<keyword evidence="1" id="KW-1133">Transmembrane helix</keyword>
<accession>A0A147JVD2</accession>
<keyword evidence="1" id="KW-0812">Transmembrane</keyword>
<dbReference type="SUPFAM" id="SSF46785">
    <property type="entry name" value="Winged helix' DNA-binding domain"/>
    <property type="match status" value="1"/>
</dbReference>
<feature type="domain" description="DUF7343" evidence="2">
    <location>
        <begin position="186"/>
        <end position="244"/>
    </location>
</feature>